<dbReference type="SUPFAM" id="SSF54292">
    <property type="entry name" value="2Fe-2S ferredoxin-like"/>
    <property type="match status" value="1"/>
</dbReference>
<dbReference type="InterPro" id="IPR017896">
    <property type="entry name" value="4Fe4S_Fe-S-bd"/>
</dbReference>
<keyword evidence="7" id="KW-1278">Translocase</keyword>
<evidence type="ECO:0000256" key="6">
    <source>
        <dbReference type="ARBA" id="ARBA00022723"/>
    </source>
</evidence>
<evidence type="ECO:0000313" key="18">
    <source>
        <dbReference type="Proteomes" id="UP000886812"/>
    </source>
</evidence>
<keyword evidence="11" id="KW-0472">Membrane</keyword>
<dbReference type="GO" id="GO:0051537">
    <property type="term" value="F:2 iron, 2 sulfur cluster binding"/>
    <property type="evidence" value="ECO:0007669"/>
    <property type="project" value="UniProtKB-KW"/>
</dbReference>
<organism evidence="17 18">
    <name type="scientific">Candidatus Spyradosoma merdigallinarum</name>
    <dbReference type="NCBI Taxonomy" id="2840950"/>
    <lineage>
        <taxon>Bacteria</taxon>
        <taxon>Pseudomonadati</taxon>
        <taxon>Verrucomicrobiota</taxon>
        <taxon>Opitutia</taxon>
        <taxon>Opitutia incertae sedis</taxon>
        <taxon>Candidatus Spyradosoma</taxon>
    </lineage>
</organism>
<dbReference type="PROSITE" id="PS51085">
    <property type="entry name" value="2FE2S_FER_2"/>
    <property type="match status" value="1"/>
</dbReference>
<dbReference type="PROSITE" id="PS51379">
    <property type="entry name" value="4FE4S_FER_2"/>
    <property type="match status" value="1"/>
</dbReference>
<evidence type="ECO:0000256" key="10">
    <source>
        <dbReference type="ARBA" id="ARBA00023027"/>
    </source>
</evidence>
<accession>A0A9D1NJ20</accession>
<dbReference type="Gene3D" id="3.30.70.20">
    <property type="match status" value="1"/>
</dbReference>
<dbReference type="PROSITE" id="PS51669">
    <property type="entry name" value="4FE4S_MOW_BIS_MGD"/>
    <property type="match status" value="1"/>
</dbReference>
<comment type="cofactor">
    <cofactor evidence="1">
        <name>[4Fe-4S] cluster</name>
        <dbReference type="ChEBI" id="CHEBI:49883"/>
    </cofactor>
</comment>
<feature type="non-terminal residue" evidence="17">
    <location>
        <position position="459"/>
    </location>
</feature>
<dbReference type="Pfam" id="PF10588">
    <property type="entry name" value="NADH-G_4Fe-4S_3"/>
    <property type="match status" value="1"/>
</dbReference>
<dbReference type="InterPro" id="IPR054351">
    <property type="entry name" value="NADH_UbQ_OxRdtase_ferredoxin"/>
</dbReference>
<dbReference type="SUPFAM" id="SSF54862">
    <property type="entry name" value="4Fe-4S ferredoxins"/>
    <property type="match status" value="1"/>
</dbReference>
<dbReference type="PROSITE" id="PS00641">
    <property type="entry name" value="COMPLEX1_75K_1"/>
    <property type="match status" value="1"/>
</dbReference>
<evidence type="ECO:0000256" key="5">
    <source>
        <dbReference type="ARBA" id="ARBA00022714"/>
    </source>
</evidence>
<dbReference type="AlphaFoldDB" id="A0A9D1NJ20"/>
<dbReference type="PANTHER" id="PTHR43105:SF13">
    <property type="entry name" value="NADH-UBIQUINONE OXIDOREDUCTASE 75 KDA SUBUNIT, MITOCHONDRIAL"/>
    <property type="match status" value="1"/>
</dbReference>
<dbReference type="GO" id="GO:0051539">
    <property type="term" value="F:4 iron, 4 sulfur cluster binding"/>
    <property type="evidence" value="ECO:0007669"/>
    <property type="project" value="UniProtKB-KW"/>
</dbReference>
<dbReference type="InterPro" id="IPR050123">
    <property type="entry name" value="Prok_molybdopt-oxidoreductase"/>
</dbReference>
<feature type="domain" description="4Fe-4S His(Cys)3-ligated-type" evidence="16">
    <location>
        <begin position="108"/>
        <end position="147"/>
    </location>
</feature>
<dbReference type="PROSITE" id="PS00643">
    <property type="entry name" value="COMPLEX1_75K_3"/>
    <property type="match status" value="1"/>
</dbReference>
<keyword evidence="4" id="KW-0004">4Fe-4S</keyword>
<evidence type="ECO:0000256" key="1">
    <source>
        <dbReference type="ARBA" id="ARBA00001966"/>
    </source>
</evidence>
<evidence type="ECO:0000256" key="4">
    <source>
        <dbReference type="ARBA" id="ARBA00022485"/>
    </source>
</evidence>
<evidence type="ECO:0000256" key="11">
    <source>
        <dbReference type="ARBA" id="ARBA00023136"/>
    </source>
</evidence>
<evidence type="ECO:0000259" key="13">
    <source>
        <dbReference type="PROSITE" id="PS51085"/>
    </source>
</evidence>
<comment type="similarity">
    <text evidence="3">Belongs to the complex I 75 kDa subunit family.</text>
</comment>
<evidence type="ECO:0000259" key="14">
    <source>
        <dbReference type="PROSITE" id="PS51379"/>
    </source>
</evidence>
<dbReference type="GO" id="GO:0016491">
    <property type="term" value="F:oxidoreductase activity"/>
    <property type="evidence" value="ECO:0007669"/>
    <property type="project" value="InterPro"/>
</dbReference>
<feature type="domain" description="4Fe-4S Mo/W bis-MGD-type" evidence="15">
    <location>
        <begin position="246"/>
        <end position="302"/>
    </location>
</feature>
<dbReference type="InterPro" id="IPR006963">
    <property type="entry name" value="Mopterin_OxRdtase_4Fe-4S_dom"/>
</dbReference>
<dbReference type="PANTHER" id="PTHR43105">
    <property type="entry name" value="RESPIRATORY NITRATE REDUCTASE"/>
    <property type="match status" value="1"/>
</dbReference>
<dbReference type="Proteomes" id="UP000886812">
    <property type="component" value="Unassembled WGS sequence"/>
</dbReference>
<comment type="caution">
    <text evidence="17">The sequence shown here is derived from an EMBL/GenBank/DDBJ whole genome shotgun (WGS) entry which is preliminary data.</text>
</comment>
<sequence>MAEDTSNLVTINIDGKDYQVAAKQNLIDAAHSLGIEIPHYCYHPKLPMAGSCRMCLVEIGMPMRDRATGAPVIDEATGKQKIGWMPKPAIACGTTVSPGLHVKLNSKLTVSSREGVTEFLLANHPLDCPICDQAGECTLQEFSSQYGKGRSRYRDAKNVKPKHKSIGPRVVYDGERCIRCTRCVRFCNTVLKRSILGVTQRGSRCEIDCFPGTELDGNYSMNVVDVCPVGAMTSKDFRFKMRVWFLKKTKSICTESSVGVNTTVWFREGKIYRITPRENDAVNIAWMSDSGRMLYKAVDAETRLKGFRRGESEVSQDEAVDAALALLERGASAFVASGNMSVEEQFALKAFAEAAGGNVYLAKKLGENDGMLISEDRSPNRRGALVTGLVKDFDSAEVSALAAKIDAGEVGTVFVCGEDLKELGLTDEQLKKVEIVYLGTQANATSREASVVFPGRTVF</sequence>
<dbReference type="CDD" id="cd00207">
    <property type="entry name" value="fer2"/>
    <property type="match status" value="1"/>
</dbReference>
<feature type="domain" description="4Fe-4S ferredoxin-type" evidence="14">
    <location>
        <begin position="168"/>
        <end position="187"/>
    </location>
</feature>
<evidence type="ECO:0000313" key="17">
    <source>
        <dbReference type="EMBL" id="HIV03786.1"/>
    </source>
</evidence>
<evidence type="ECO:0000256" key="3">
    <source>
        <dbReference type="ARBA" id="ARBA00005404"/>
    </source>
</evidence>
<dbReference type="Gene3D" id="3.30.200.210">
    <property type="match status" value="1"/>
</dbReference>
<dbReference type="PROSITE" id="PS51839">
    <property type="entry name" value="4FE4S_HC3"/>
    <property type="match status" value="1"/>
</dbReference>
<keyword evidence="6" id="KW-0479">Metal-binding</keyword>
<evidence type="ECO:0000256" key="7">
    <source>
        <dbReference type="ARBA" id="ARBA00022967"/>
    </source>
</evidence>
<evidence type="ECO:0000256" key="8">
    <source>
        <dbReference type="ARBA" id="ARBA00023004"/>
    </source>
</evidence>
<reference evidence="17" key="1">
    <citation type="submission" date="2020-10" db="EMBL/GenBank/DDBJ databases">
        <authorList>
            <person name="Gilroy R."/>
        </authorList>
    </citation>
    <scope>NUCLEOTIDE SEQUENCE</scope>
    <source>
        <strain evidence="17">10669</strain>
    </source>
</reference>
<dbReference type="GO" id="GO:0042773">
    <property type="term" value="P:ATP synthesis coupled electron transport"/>
    <property type="evidence" value="ECO:0007669"/>
    <property type="project" value="InterPro"/>
</dbReference>
<dbReference type="FunFam" id="3.10.20.740:FF:000004">
    <property type="entry name" value="NADH-quinone oxidoreductase"/>
    <property type="match status" value="1"/>
</dbReference>
<dbReference type="GO" id="GO:0008137">
    <property type="term" value="F:NADH dehydrogenase (ubiquinone) activity"/>
    <property type="evidence" value="ECO:0007669"/>
    <property type="project" value="InterPro"/>
</dbReference>
<comment type="cofactor">
    <cofactor evidence="12">
        <name>[2Fe-2S] cluster</name>
        <dbReference type="ChEBI" id="CHEBI:190135"/>
    </cofactor>
</comment>
<keyword evidence="5" id="KW-0001">2Fe-2S</keyword>
<evidence type="ECO:0000256" key="2">
    <source>
        <dbReference type="ARBA" id="ARBA00004370"/>
    </source>
</evidence>
<dbReference type="GO" id="GO:0016020">
    <property type="term" value="C:membrane"/>
    <property type="evidence" value="ECO:0007669"/>
    <property type="project" value="UniProtKB-SubCell"/>
</dbReference>
<feature type="domain" description="2Fe-2S ferredoxin-type" evidence="13">
    <location>
        <begin position="7"/>
        <end position="108"/>
    </location>
</feature>
<evidence type="ECO:0000259" key="15">
    <source>
        <dbReference type="PROSITE" id="PS51669"/>
    </source>
</evidence>
<evidence type="ECO:0000256" key="12">
    <source>
        <dbReference type="ARBA" id="ARBA00034078"/>
    </source>
</evidence>
<dbReference type="Gene3D" id="3.10.20.740">
    <property type="match status" value="1"/>
</dbReference>
<dbReference type="SUPFAM" id="SSF53706">
    <property type="entry name" value="Formate dehydrogenase/DMSO reductase, domains 1-3"/>
    <property type="match status" value="1"/>
</dbReference>
<comment type="subcellular location">
    <subcellularLocation>
        <location evidence="2">Membrane</location>
    </subcellularLocation>
</comment>
<reference evidence="17" key="2">
    <citation type="journal article" date="2021" name="PeerJ">
        <title>Extensive microbial diversity within the chicken gut microbiome revealed by metagenomics and culture.</title>
        <authorList>
            <person name="Gilroy R."/>
            <person name="Ravi A."/>
            <person name="Getino M."/>
            <person name="Pursley I."/>
            <person name="Horton D.L."/>
            <person name="Alikhan N.F."/>
            <person name="Baker D."/>
            <person name="Gharbi K."/>
            <person name="Hall N."/>
            <person name="Watson M."/>
            <person name="Adriaenssens E.M."/>
            <person name="Foster-Nyarko E."/>
            <person name="Jarju S."/>
            <person name="Secka A."/>
            <person name="Antonio M."/>
            <person name="Oren A."/>
            <person name="Chaudhuri R.R."/>
            <person name="La Ragione R."/>
            <person name="Hildebrand F."/>
            <person name="Pallen M.J."/>
        </authorList>
    </citation>
    <scope>NUCLEOTIDE SEQUENCE</scope>
    <source>
        <strain evidence="17">10669</strain>
    </source>
</reference>
<dbReference type="SMART" id="SM00929">
    <property type="entry name" value="NADH-G_4Fe-4S_3"/>
    <property type="match status" value="1"/>
</dbReference>
<proteinExistence type="inferred from homology"/>
<dbReference type="InterPro" id="IPR019574">
    <property type="entry name" value="NADH_UbQ_OxRdtase_Gsu_4Fe4S-bd"/>
</dbReference>
<dbReference type="InterPro" id="IPR001041">
    <property type="entry name" value="2Fe-2S_ferredoxin-type"/>
</dbReference>
<name>A0A9D1NJ20_9BACT</name>
<dbReference type="Pfam" id="PF13510">
    <property type="entry name" value="Fer2_4"/>
    <property type="match status" value="1"/>
</dbReference>
<dbReference type="InterPro" id="IPR036010">
    <property type="entry name" value="2Fe-2S_ferredoxin-like_sf"/>
</dbReference>
<dbReference type="EMBL" id="DVOG01000038">
    <property type="protein sequence ID" value="HIV03786.1"/>
    <property type="molecule type" value="Genomic_DNA"/>
</dbReference>
<gene>
    <name evidence="17" type="ORF">IAC75_01385</name>
</gene>
<dbReference type="Pfam" id="PF22151">
    <property type="entry name" value="Fer4_NDSU1"/>
    <property type="match status" value="1"/>
</dbReference>
<dbReference type="Pfam" id="PF22117">
    <property type="entry name" value="Fer4_Nqo3"/>
    <property type="match status" value="1"/>
</dbReference>
<keyword evidence="10" id="KW-0520">NAD</keyword>
<evidence type="ECO:0000259" key="16">
    <source>
        <dbReference type="PROSITE" id="PS51839"/>
    </source>
</evidence>
<evidence type="ECO:0000256" key="9">
    <source>
        <dbReference type="ARBA" id="ARBA00023014"/>
    </source>
</evidence>
<dbReference type="InterPro" id="IPR000283">
    <property type="entry name" value="NADH_UbQ_OxRdtase_75kDa_su_CS"/>
</dbReference>
<dbReference type="GO" id="GO:0046872">
    <property type="term" value="F:metal ion binding"/>
    <property type="evidence" value="ECO:0007669"/>
    <property type="project" value="UniProtKB-KW"/>
</dbReference>
<keyword evidence="8" id="KW-0408">Iron</keyword>
<protein>
    <submittedName>
        <fullName evidence="17">(2Fe-2S)-binding protein</fullName>
    </submittedName>
</protein>
<keyword evidence="9" id="KW-0411">Iron-sulfur</keyword>